<evidence type="ECO:0000256" key="2">
    <source>
        <dbReference type="ARBA" id="ARBA00022803"/>
    </source>
</evidence>
<dbReference type="PROSITE" id="PS50293">
    <property type="entry name" value="TPR_REGION"/>
    <property type="match status" value="1"/>
</dbReference>
<organism evidence="5">
    <name type="scientific">Thiolapillus brandeum</name>
    <dbReference type="NCBI Taxonomy" id="1076588"/>
    <lineage>
        <taxon>Bacteria</taxon>
        <taxon>Pseudomonadati</taxon>
        <taxon>Pseudomonadota</taxon>
        <taxon>Gammaproteobacteria</taxon>
        <taxon>Chromatiales</taxon>
        <taxon>Sedimenticolaceae</taxon>
        <taxon>Thiolapillus</taxon>
    </lineage>
</organism>
<dbReference type="SMART" id="SM00028">
    <property type="entry name" value="TPR"/>
    <property type="match status" value="8"/>
</dbReference>
<keyword evidence="2 3" id="KW-0802">TPR repeat</keyword>
<protein>
    <submittedName>
        <fullName evidence="5">Tetratricopeptide repeat protein</fullName>
    </submittedName>
</protein>
<sequence>MPIPAKYLFFIMLLPFALASCATHNGVQPAEKAAEKPAAPATLPFKSTAVPPKSIDKELLFNYLAGEISVQRGAWEAAYEHLLLAAREAKDAVAASKAARLAWRQDDMKRATRATKLWIEYDPNALSARQLAMLAALRNDDMDTALEQAHAMLLIAKARGKDGFLLLSSALATTKNRNKLLLIQDIARQYAGDARAQYALALVSSQEKEFITALQALDEAQKIDPQWDKPYLLRVQIFAMQGDEAGAEKLLREAADKYPSPALLEAYGRLLMQQKHYEEALKYFRKALDLNPKDHELLYVVGVLALQTKDWDLARSTWEQLRDNPRYHKEEEAWYFLGQLEELRGNLKQATENYSKVKAGRLRNDAQIRTAILTGKLGNLEESHELFNALRLTDPDQAVQIYITEAQLLKDLHKPESALKIYDEAINAYPQDADLLYARGLLAADLGDIEKAEADFKAALAIKPDDSDALNALGYTLADQTDRYEEAYAYVKKALELDPESPAILDSMGWVLFRMKEYSEALKYLRLAAEKLDDPEIFAHLGEALWTTGAKKEARDILDKASKKYPENPKLKDALKRLQ</sequence>
<dbReference type="Pfam" id="PF13371">
    <property type="entry name" value="TPR_9"/>
    <property type="match status" value="1"/>
</dbReference>
<dbReference type="EMBL" id="DRLF01000142">
    <property type="protein sequence ID" value="HEC05967.1"/>
    <property type="molecule type" value="Genomic_DNA"/>
</dbReference>
<dbReference type="PANTHER" id="PTHR12558:SF13">
    <property type="entry name" value="CELL DIVISION CYCLE PROTEIN 27 HOMOLOG"/>
    <property type="match status" value="1"/>
</dbReference>
<dbReference type="AlphaFoldDB" id="A0A831RVC6"/>
<feature type="signal peptide" evidence="4">
    <location>
        <begin position="1"/>
        <end position="19"/>
    </location>
</feature>
<dbReference type="InterPro" id="IPR019734">
    <property type="entry name" value="TPR_rpt"/>
</dbReference>
<name>A0A831RVC6_9GAMM</name>
<evidence type="ECO:0000313" key="5">
    <source>
        <dbReference type="EMBL" id="HEC05967.1"/>
    </source>
</evidence>
<evidence type="ECO:0000256" key="3">
    <source>
        <dbReference type="PROSITE-ProRule" id="PRU00339"/>
    </source>
</evidence>
<keyword evidence="4" id="KW-0732">Signal</keyword>
<feature type="chain" id="PRO_5032583317" evidence="4">
    <location>
        <begin position="20"/>
        <end position="579"/>
    </location>
</feature>
<evidence type="ECO:0000256" key="1">
    <source>
        <dbReference type="ARBA" id="ARBA00022737"/>
    </source>
</evidence>
<reference evidence="5" key="1">
    <citation type="journal article" date="2020" name="mSystems">
        <title>Genome- and Community-Level Interaction Insights into Carbon Utilization and Element Cycling Functions of Hydrothermarchaeota in Hydrothermal Sediment.</title>
        <authorList>
            <person name="Zhou Z."/>
            <person name="Liu Y."/>
            <person name="Xu W."/>
            <person name="Pan J."/>
            <person name="Luo Z.H."/>
            <person name="Li M."/>
        </authorList>
    </citation>
    <scope>NUCLEOTIDE SEQUENCE [LARGE SCALE GENOMIC DNA]</scope>
    <source>
        <strain evidence="5">HyVt-458</strain>
    </source>
</reference>
<feature type="repeat" description="TPR" evidence="3">
    <location>
        <begin position="261"/>
        <end position="294"/>
    </location>
</feature>
<dbReference type="Proteomes" id="UP000886339">
    <property type="component" value="Unassembled WGS sequence"/>
</dbReference>
<comment type="caution">
    <text evidence="5">The sequence shown here is derived from an EMBL/GenBank/DDBJ whole genome shotgun (WGS) entry which is preliminary data.</text>
</comment>
<dbReference type="InterPro" id="IPR013105">
    <property type="entry name" value="TPR_2"/>
</dbReference>
<dbReference type="Gene3D" id="1.25.40.10">
    <property type="entry name" value="Tetratricopeptide repeat domain"/>
    <property type="match status" value="3"/>
</dbReference>
<accession>A0A831RVC6</accession>
<proteinExistence type="predicted"/>
<dbReference type="PANTHER" id="PTHR12558">
    <property type="entry name" value="CELL DIVISION CYCLE 16,23,27"/>
    <property type="match status" value="1"/>
</dbReference>
<dbReference type="Pfam" id="PF07719">
    <property type="entry name" value="TPR_2"/>
    <property type="match status" value="1"/>
</dbReference>
<dbReference type="SUPFAM" id="SSF48452">
    <property type="entry name" value="TPR-like"/>
    <property type="match status" value="2"/>
</dbReference>
<dbReference type="InterPro" id="IPR011990">
    <property type="entry name" value="TPR-like_helical_dom_sf"/>
</dbReference>
<evidence type="ECO:0000256" key="4">
    <source>
        <dbReference type="SAM" id="SignalP"/>
    </source>
</evidence>
<dbReference type="Pfam" id="PF14559">
    <property type="entry name" value="TPR_19"/>
    <property type="match status" value="1"/>
</dbReference>
<dbReference type="PROSITE" id="PS50005">
    <property type="entry name" value="TPR"/>
    <property type="match status" value="2"/>
</dbReference>
<gene>
    <name evidence="5" type="ORF">ENJ12_03905</name>
</gene>
<feature type="repeat" description="TPR" evidence="3">
    <location>
        <begin position="433"/>
        <end position="466"/>
    </location>
</feature>
<keyword evidence="1" id="KW-0677">Repeat</keyword>
<dbReference type="PROSITE" id="PS51257">
    <property type="entry name" value="PROKAR_LIPOPROTEIN"/>
    <property type="match status" value="1"/>
</dbReference>